<dbReference type="KEGG" id="kbs:EPA93_12575"/>
<gene>
    <name evidence="2" type="ORF">EPA93_12575</name>
</gene>
<evidence type="ECO:0000313" key="3">
    <source>
        <dbReference type="Proteomes" id="UP000290365"/>
    </source>
</evidence>
<dbReference type="EMBL" id="CP035758">
    <property type="protein sequence ID" value="QBD76793.1"/>
    <property type="molecule type" value="Genomic_DNA"/>
</dbReference>
<evidence type="ECO:0000313" key="2">
    <source>
        <dbReference type="EMBL" id="QBD76793.1"/>
    </source>
</evidence>
<dbReference type="RefSeq" id="WP_129887857.1">
    <property type="nucleotide sequence ID" value="NZ_CP035758.1"/>
</dbReference>
<dbReference type="InterPro" id="IPR017853">
    <property type="entry name" value="GH"/>
</dbReference>
<proteinExistence type="predicted"/>
<dbReference type="SUPFAM" id="SSF51445">
    <property type="entry name" value="(Trans)glycosidases"/>
    <property type="match status" value="1"/>
</dbReference>
<dbReference type="OrthoDB" id="30037at2"/>
<dbReference type="Gene3D" id="3.20.20.70">
    <property type="entry name" value="Aldolase class I"/>
    <property type="match status" value="1"/>
</dbReference>
<dbReference type="InterPro" id="IPR013785">
    <property type="entry name" value="Aldolase_TIM"/>
</dbReference>
<dbReference type="PANTHER" id="PTHR35882">
    <property type="entry name" value="PELA"/>
    <property type="match status" value="1"/>
</dbReference>
<dbReference type="Proteomes" id="UP000290365">
    <property type="component" value="Chromosome"/>
</dbReference>
<sequence length="373" mass="42213">MLHTIIRHRVFLSFVGLLFILCAVVIPSTIHAQTASGINKSNTTSNLSHKLTSLAQVKNWLYFISKEPTQEDLTKIESSSYDMVVIDNLHSLKGSSDYPLRNMLQRWHSAAHPKLALAYIDIGEAESYRTYWQEGWKVGNPSWIVGKDPDGWDGSFPVAFWHQDWQKIWLDKQKGYLQDILNAGFDGIYLDWVQAYQDKSVTEAAKKQGKDPQKEMANWVRTLANFARAQKQDFLVIGQNVPELALDEKIYFDTIDALAQEQTWFDGGVNNMPPGGCPLPQTDADVDSTSYYNSLSDACKAAYKANPDGSLHESTASHLKNWEALHNQGKPIFTVDYAEKPENIDKVYRVSRSLGFVPLVTTRNLDKYVPPHI</sequence>
<protein>
    <recommendedName>
        <fullName evidence="1">Glycoside-hydrolase family GH114 TIM-barrel domain-containing protein</fullName>
    </recommendedName>
</protein>
<dbReference type="Pfam" id="PF03537">
    <property type="entry name" value="Glyco_hydro_114"/>
    <property type="match status" value="1"/>
</dbReference>
<dbReference type="InterPro" id="IPR004352">
    <property type="entry name" value="GH114_TIM-barrel"/>
</dbReference>
<feature type="domain" description="Glycoside-hydrolase family GH114 TIM-barrel" evidence="1">
    <location>
        <begin position="102"/>
        <end position="366"/>
    </location>
</feature>
<accession>A0A4P6JNP2</accession>
<organism evidence="2 3">
    <name type="scientific">Ktedonosporobacter rubrisoli</name>
    <dbReference type="NCBI Taxonomy" id="2509675"/>
    <lineage>
        <taxon>Bacteria</taxon>
        <taxon>Bacillati</taxon>
        <taxon>Chloroflexota</taxon>
        <taxon>Ktedonobacteria</taxon>
        <taxon>Ktedonobacterales</taxon>
        <taxon>Ktedonosporobacteraceae</taxon>
        <taxon>Ktedonosporobacter</taxon>
    </lineage>
</organism>
<name>A0A4P6JNP2_KTERU</name>
<dbReference type="PANTHER" id="PTHR35882:SF2">
    <property type="entry name" value="PELA"/>
    <property type="match status" value="1"/>
</dbReference>
<keyword evidence="3" id="KW-1185">Reference proteome</keyword>
<reference evidence="2 3" key="1">
    <citation type="submission" date="2019-01" db="EMBL/GenBank/DDBJ databases">
        <title>Ktedonosporobacter rubrisoli SCAWS-G2.</title>
        <authorList>
            <person name="Huang Y."/>
            <person name="Yan B."/>
        </authorList>
    </citation>
    <scope>NUCLEOTIDE SEQUENCE [LARGE SCALE GENOMIC DNA]</scope>
    <source>
        <strain evidence="2 3">SCAWS-G2</strain>
    </source>
</reference>
<dbReference type="AlphaFoldDB" id="A0A4P6JNP2"/>
<evidence type="ECO:0000259" key="1">
    <source>
        <dbReference type="Pfam" id="PF03537"/>
    </source>
</evidence>